<keyword evidence="1" id="KW-0732">Signal</keyword>
<evidence type="ECO:0000313" key="3">
    <source>
        <dbReference type="Proteomes" id="UP001378956"/>
    </source>
</evidence>
<evidence type="ECO:0000256" key="1">
    <source>
        <dbReference type="SAM" id="SignalP"/>
    </source>
</evidence>
<name>A0ABU8NRV5_9SPHI</name>
<dbReference type="EMBL" id="JBBEUB010000006">
    <property type="protein sequence ID" value="MEJ2904351.1"/>
    <property type="molecule type" value="Genomic_DNA"/>
</dbReference>
<dbReference type="Proteomes" id="UP001378956">
    <property type="component" value="Unassembled WGS sequence"/>
</dbReference>
<reference evidence="2 3" key="1">
    <citation type="submission" date="2024-03" db="EMBL/GenBank/DDBJ databases">
        <title>Sequence of Lycoming College Course Isolates.</title>
        <authorList>
            <person name="Plotts O."/>
            <person name="Newman J."/>
        </authorList>
    </citation>
    <scope>NUCLEOTIDE SEQUENCE [LARGE SCALE GENOMIC DNA]</scope>
    <source>
        <strain evidence="2 3">CJB-3</strain>
    </source>
</reference>
<evidence type="ECO:0000313" key="2">
    <source>
        <dbReference type="EMBL" id="MEJ2904351.1"/>
    </source>
</evidence>
<feature type="signal peptide" evidence="1">
    <location>
        <begin position="1"/>
        <end position="24"/>
    </location>
</feature>
<organism evidence="2 3">
    <name type="scientific">Pedobacter panaciterrae</name>
    <dbReference type="NCBI Taxonomy" id="363849"/>
    <lineage>
        <taxon>Bacteria</taxon>
        <taxon>Pseudomonadati</taxon>
        <taxon>Bacteroidota</taxon>
        <taxon>Sphingobacteriia</taxon>
        <taxon>Sphingobacteriales</taxon>
        <taxon>Sphingobacteriaceae</taxon>
        <taxon>Pedobacter</taxon>
    </lineage>
</organism>
<protein>
    <recommendedName>
        <fullName evidence="4">PBCV-specific basic adaptor domain-containing protein</fullName>
    </recommendedName>
</protein>
<evidence type="ECO:0008006" key="4">
    <source>
        <dbReference type="Google" id="ProtNLM"/>
    </source>
</evidence>
<feature type="chain" id="PRO_5047260374" description="PBCV-specific basic adaptor domain-containing protein" evidence="1">
    <location>
        <begin position="25"/>
        <end position="113"/>
    </location>
</feature>
<comment type="caution">
    <text evidence="2">The sequence shown here is derived from an EMBL/GenBank/DDBJ whole genome shotgun (WGS) entry which is preliminary data.</text>
</comment>
<sequence>MKTKFAMGLLALALCTAVSFNSNAQDKKKETVGGALDKTGKAIGKTAKKVGNKTAEVAVKGSAKVVDQTYKGKMAPDGTDVYIDGKNKKYYINKKGAKVYLKASEIKDRPVKH</sequence>
<gene>
    <name evidence="2" type="ORF">WAE58_18060</name>
</gene>
<accession>A0ABU8NRV5</accession>
<proteinExistence type="predicted"/>
<keyword evidence="3" id="KW-1185">Reference proteome</keyword>
<dbReference type="RefSeq" id="WP_216854403.1">
    <property type="nucleotide sequence ID" value="NZ_CBFGNQ010000007.1"/>
</dbReference>